<evidence type="ECO:0000256" key="3">
    <source>
        <dbReference type="ARBA" id="ARBA00022741"/>
    </source>
</evidence>
<comment type="catalytic activity">
    <reaction evidence="8 11">
        <text>ITP + H2O = IDP + phosphate + H(+)</text>
        <dbReference type="Rhea" id="RHEA:28330"/>
        <dbReference type="ChEBI" id="CHEBI:15377"/>
        <dbReference type="ChEBI" id="CHEBI:15378"/>
        <dbReference type="ChEBI" id="CHEBI:43474"/>
        <dbReference type="ChEBI" id="CHEBI:58280"/>
        <dbReference type="ChEBI" id="CHEBI:61402"/>
        <dbReference type="EC" id="3.6.1.73"/>
    </reaction>
</comment>
<evidence type="ECO:0000313" key="14">
    <source>
        <dbReference type="Proteomes" id="UP000601768"/>
    </source>
</evidence>
<name>A0A8J6M384_9ALTE</name>
<dbReference type="NCBIfam" id="NF003459">
    <property type="entry name" value="PRK05074.1"/>
    <property type="match status" value="1"/>
</dbReference>
<keyword evidence="14" id="KW-1185">Reference proteome</keyword>
<sequence length="177" mass="19160">MKKLSVVVGSTNPVKVSAVKNTFELLFSDSEIECQGVKAPSGVDEQPMTEHETLLGAKNRVEYCSAHYPADFSVAIEGGVDCFEYGAATFAFVVIKQGDRLVTGRSANLPLPTSIYQDLAMGEELGPLMDKLFNTQNIKQKGGAIGLLTNGHATRGSSYEQAIIHAMAPFLHAERYF</sequence>
<dbReference type="FunFam" id="3.90.950.10:FF:000002">
    <property type="entry name" value="Inosine/xanthosine triphosphatase"/>
    <property type="match status" value="1"/>
</dbReference>
<proteinExistence type="inferred from homology"/>
<comment type="similarity">
    <text evidence="10 11">Belongs to the YjjX NTPase family.</text>
</comment>
<dbReference type="GO" id="GO:0009117">
    <property type="term" value="P:nucleotide metabolic process"/>
    <property type="evidence" value="ECO:0007669"/>
    <property type="project" value="UniProtKB-KW"/>
</dbReference>
<dbReference type="EC" id="3.6.1.73" evidence="11"/>
<accession>A0A8J6M384</accession>
<dbReference type="Proteomes" id="UP000601768">
    <property type="component" value="Unassembled WGS sequence"/>
</dbReference>
<evidence type="ECO:0000256" key="8">
    <source>
        <dbReference type="ARBA" id="ARBA00048174"/>
    </source>
</evidence>
<comment type="cofactor">
    <cofactor evidence="1">
        <name>Mn(2+)</name>
        <dbReference type="ChEBI" id="CHEBI:29035"/>
    </cofactor>
</comment>
<dbReference type="HAMAP" id="MF_00648">
    <property type="entry name" value="Non_canon_purine_NTPase_YjjX"/>
    <property type="match status" value="1"/>
</dbReference>
<dbReference type="GO" id="GO:0000166">
    <property type="term" value="F:nucleotide binding"/>
    <property type="evidence" value="ECO:0007669"/>
    <property type="project" value="UniProtKB-KW"/>
</dbReference>
<dbReference type="GO" id="GO:0103023">
    <property type="term" value="F:ITPase activity"/>
    <property type="evidence" value="ECO:0007669"/>
    <property type="project" value="UniProtKB-EC"/>
</dbReference>
<dbReference type="AlphaFoldDB" id="A0A8J6M384"/>
<evidence type="ECO:0000256" key="6">
    <source>
        <dbReference type="ARBA" id="ARBA00023080"/>
    </source>
</evidence>
<evidence type="ECO:0000256" key="1">
    <source>
        <dbReference type="ARBA" id="ARBA00001936"/>
    </source>
</evidence>
<evidence type="ECO:0000256" key="7">
    <source>
        <dbReference type="ARBA" id="ARBA00023211"/>
    </source>
</evidence>
<dbReference type="SUPFAM" id="SSF52972">
    <property type="entry name" value="ITPase-like"/>
    <property type="match status" value="1"/>
</dbReference>
<evidence type="ECO:0000256" key="4">
    <source>
        <dbReference type="ARBA" id="ARBA00022801"/>
    </source>
</evidence>
<dbReference type="InterPro" id="IPR050299">
    <property type="entry name" value="YjjX_NTPase"/>
</dbReference>
<dbReference type="PANTHER" id="PTHR34699:SF2">
    <property type="entry name" value="NON-CANONICAL PURINE NTP PHOSPHATASE_PRRC1 DOMAIN-CONTAINING PROTEIN"/>
    <property type="match status" value="1"/>
</dbReference>
<dbReference type="RefSeq" id="WP_186507761.1">
    <property type="nucleotide sequence ID" value="NZ_JACNEP010000015.1"/>
</dbReference>
<comment type="caution">
    <text evidence="13">The sequence shown here is derived from an EMBL/GenBank/DDBJ whole genome shotgun (WGS) entry which is preliminary data.</text>
</comment>
<reference evidence="13" key="1">
    <citation type="journal article" date="2018" name="Int. J. Syst. Evol. Microbiol.">
        <title>Neptunicella marina gen. nov., sp. nov., isolated from surface seawater.</title>
        <authorList>
            <person name="Liu X."/>
            <person name="Lai Q."/>
            <person name="Du Y."/>
            <person name="Zhang X."/>
            <person name="Liu Z."/>
            <person name="Sun F."/>
            <person name="Shao Z."/>
        </authorList>
    </citation>
    <scope>NUCLEOTIDE SEQUENCE</scope>
    <source>
        <strain evidence="13">S27-2</strain>
    </source>
</reference>
<protein>
    <recommendedName>
        <fullName evidence="11">Inosine/xanthosine triphosphatase</fullName>
        <shortName evidence="11">ITPase/XTPase</shortName>
        <ecNumber evidence="11">3.6.1.73</ecNumber>
    </recommendedName>
    <alternativeName>
        <fullName evidence="11">Non-canonical purine NTP phosphatase</fullName>
    </alternativeName>
    <alternativeName>
        <fullName evidence="11">Non-standard purine NTP phosphatase</fullName>
    </alternativeName>
    <alternativeName>
        <fullName evidence="11">Nucleoside-triphosphate phosphatase</fullName>
        <shortName evidence="11">NTPase</shortName>
    </alternativeName>
</protein>
<dbReference type="GO" id="GO:0046872">
    <property type="term" value="F:metal ion binding"/>
    <property type="evidence" value="ECO:0007669"/>
    <property type="project" value="UniProtKB-KW"/>
</dbReference>
<dbReference type="InterPro" id="IPR026533">
    <property type="entry name" value="NTPase/PRRC1"/>
</dbReference>
<keyword evidence="5 11" id="KW-0460">Magnesium</keyword>
<dbReference type="Pfam" id="PF01931">
    <property type="entry name" value="NTPase_I-T"/>
    <property type="match status" value="1"/>
</dbReference>
<keyword evidence="6 11" id="KW-0546">Nucleotide metabolism</keyword>
<comment type="function">
    <text evidence="11">Phosphatase that hydrolyzes non-canonical purine nucleotides such as XTP and ITP to their respective diphosphate derivatives. Probably excludes non-canonical purines from DNA/RNA precursor pool, thus preventing their incorporation into DNA/RNA and avoiding chromosomal lesions.</text>
</comment>
<dbReference type="Gene3D" id="3.90.950.10">
    <property type="match status" value="1"/>
</dbReference>
<organism evidence="13 14">
    <name type="scientific">Neptunicella marina</name>
    <dbReference type="NCBI Taxonomy" id="2125989"/>
    <lineage>
        <taxon>Bacteria</taxon>
        <taxon>Pseudomonadati</taxon>
        <taxon>Pseudomonadota</taxon>
        <taxon>Gammaproteobacteria</taxon>
        <taxon>Alteromonadales</taxon>
        <taxon>Alteromonadaceae</taxon>
        <taxon>Neptunicella</taxon>
    </lineage>
</organism>
<keyword evidence="4 11" id="KW-0378">Hydrolase</keyword>
<keyword evidence="7 11" id="KW-0464">Manganese</keyword>
<feature type="binding site" evidence="11">
    <location>
        <begin position="10"/>
        <end position="15"/>
    </location>
    <ligand>
        <name>substrate</name>
    </ligand>
</feature>
<evidence type="ECO:0000256" key="2">
    <source>
        <dbReference type="ARBA" id="ARBA00022723"/>
    </source>
</evidence>
<comment type="subunit">
    <text evidence="11">Homodimer.</text>
</comment>
<feature type="domain" description="Non-canonical purine NTP phosphatase/PRRC1" evidence="12">
    <location>
        <begin position="9"/>
        <end position="171"/>
    </location>
</feature>
<comment type="catalytic activity">
    <reaction evidence="9 11">
        <text>XTP + H2O = XDP + phosphate + H(+)</text>
        <dbReference type="Rhea" id="RHEA:28406"/>
        <dbReference type="ChEBI" id="CHEBI:15377"/>
        <dbReference type="ChEBI" id="CHEBI:15378"/>
        <dbReference type="ChEBI" id="CHEBI:43474"/>
        <dbReference type="ChEBI" id="CHEBI:59884"/>
        <dbReference type="ChEBI" id="CHEBI:61314"/>
        <dbReference type="EC" id="3.6.1.73"/>
    </reaction>
</comment>
<evidence type="ECO:0000256" key="9">
    <source>
        <dbReference type="ARBA" id="ARBA00048781"/>
    </source>
</evidence>
<gene>
    <name evidence="13" type="primary">yjjX</name>
    <name evidence="13" type="ORF">H8B19_15285</name>
</gene>
<dbReference type="InterPro" id="IPR002786">
    <property type="entry name" value="Non_canon_purine_NTPase"/>
</dbReference>
<keyword evidence="3 11" id="KW-0547">Nucleotide-binding</keyword>
<evidence type="ECO:0000256" key="11">
    <source>
        <dbReference type="HAMAP-Rule" id="MF_00648"/>
    </source>
</evidence>
<evidence type="ECO:0000313" key="13">
    <source>
        <dbReference type="EMBL" id="MBC3767243.1"/>
    </source>
</evidence>
<evidence type="ECO:0000259" key="12">
    <source>
        <dbReference type="Pfam" id="PF01931"/>
    </source>
</evidence>
<evidence type="ECO:0000256" key="5">
    <source>
        <dbReference type="ARBA" id="ARBA00022842"/>
    </source>
</evidence>
<keyword evidence="2 11" id="KW-0479">Metal-binding</keyword>
<evidence type="ECO:0000256" key="10">
    <source>
        <dbReference type="ARBA" id="ARBA00060855"/>
    </source>
</evidence>
<dbReference type="GO" id="GO:0006772">
    <property type="term" value="P:thiamine metabolic process"/>
    <property type="evidence" value="ECO:0007669"/>
    <property type="project" value="TreeGrafter"/>
</dbReference>
<dbReference type="NCBIfam" id="TIGR00258">
    <property type="entry name" value="inosine/xanthosine triphosphatase"/>
    <property type="match status" value="1"/>
</dbReference>
<dbReference type="PANTHER" id="PTHR34699">
    <property type="match status" value="1"/>
</dbReference>
<comment type="caution">
    <text evidence="11">Lacks conserved residue(s) required for the propagation of feature annotation.</text>
</comment>
<dbReference type="EMBL" id="JACNEP010000015">
    <property type="protein sequence ID" value="MBC3767243.1"/>
    <property type="molecule type" value="Genomic_DNA"/>
</dbReference>
<reference evidence="13" key="2">
    <citation type="submission" date="2020-08" db="EMBL/GenBank/DDBJ databases">
        <authorList>
            <person name="Lai Q."/>
        </authorList>
    </citation>
    <scope>NUCLEOTIDE SEQUENCE</scope>
    <source>
        <strain evidence="13">S27-2</strain>
    </source>
</reference>
<comment type="cofactor">
    <cofactor evidence="11">
        <name>Mg(2+)</name>
        <dbReference type="ChEBI" id="CHEBI:18420"/>
    </cofactor>
    <cofactor evidence="11">
        <name>Mn(2+)</name>
        <dbReference type="ChEBI" id="CHEBI:29035"/>
    </cofactor>
    <text evidence="11">Binds 1 divalent metal cation per subunit; can use either Mg(2+) or Mn(2+).</text>
</comment>
<dbReference type="InterPro" id="IPR029001">
    <property type="entry name" value="ITPase-like_fam"/>
</dbReference>